<keyword evidence="4 7" id="KW-1133">Transmembrane helix</keyword>
<dbReference type="Pfam" id="PF00001">
    <property type="entry name" value="7tm_1"/>
    <property type="match status" value="1"/>
</dbReference>
<evidence type="ECO:0000256" key="3">
    <source>
        <dbReference type="ARBA" id="ARBA00022692"/>
    </source>
</evidence>
<feature type="transmembrane region" description="Helical" evidence="7">
    <location>
        <begin position="77"/>
        <end position="101"/>
    </location>
</feature>
<dbReference type="Ensembl" id="ENSNBRT00000026738.1">
    <property type="protein sequence ID" value="ENSNBRP00000026047.1"/>
    <property type="gene ID" value="ENSNBRG00000019939.1"/>
</dbReference>
<feature type="domain" description="G-protein coupled receptors family 1 profile" evidence="8">
    <location>
        <begin position="57"/>
        <end position="324"/>
    </location>
</feature>
<evidence type="ECO:0000313" key="10">
    <source>
        <dbReference type="Proteomes" id="UP000261580"/>
    </source>
</evidence>
<feature type="transmembrane region" description="Helical" evidence="7">
    <location>
        <begin position="107"/>
        <end position="133"/>
    </location>
</feature>
<keyword evidence="6" id="KW-0675">Receptor</keyword>
<dbReference type="InterPro" id="IPR000276">
    <property type="entry name" value="GPCR_Rhodpsn"/>
</dbReference>
<dbReference type="GO" id="GO:0032870">
    <property type="term" value="P:cellular response to hormone stimulus"/>
    <property type="evidence" value="ECO:0007669"/>
    <property type="project" value="TreeGrafter"/>
</dbReference>
<evidence type="ECO:0000256" key="1">
    <source>
        <dbReference type="ARBA" id="ARBA00004651"/>
    </source>
</evidence>
<dbReference type="GO" id="GO:0005886">
    <property type="term" value="C:plasma membrane"/>
    <property type="evidence" value="ECO:0007669"/>
    <property type="project" value="UniProtKB-SubCell"/>
</dbReference>
<protein>
    <recommendedName>
        <fullName evidence="8">G-protein coupled receptors family 1 profile domain-containing protein</fullName>
    </recommendedName>
</protein>
<feature type="transmembrane region" description="Helical" evidence="7">
    <location>
        <begin position="270"/>
        <end position="293"/>
    </location>
</feature>
<dbReference type="GO" id="GO:0046879">
    <property type="term" value="P:hormone secretion"/>
    <property type="evidence" value="ECO:0007669"/>
    <property type="project" value="TreeGrafter"/>
</dbReference>
<evidence type="ECO:0000256" key="5">
    <source>
        <dbReference type="ARBA" id="ARBA00023136"/>
    </source>
</evidence>
<dbReference type="SUPFAM" id="SSF81321">
    <property type="entry name" value="Family A G protein-coupled receptor-like"/>
    <property type="match status" value="1"/>
</dbReference>
<dbReference type="Proteomes" id="UP000261580">
    <property type="component" value="Unassembled WGS sequence"/>
</dbReference>
<name>A0A3Q4I6V2_NEOBR</name>
<dbReference type="GO" id="GO:0008527">
    <property type="term" value="F:taste receptor activity"/>
    <property type="evidence" value="ECO:0007669"/>
    <property type="project" value="TreeGrafter"/>
</dbReference>
<dbReference type="OMA" id="LYNMALF"/>
<dbReference type="GeneTree" id="ENSGT00940000164736"/>
<feature type="transmembrane region" description="Helical" evidence="7">
    <location>
        <begin position="205"/>
        <end position="225"/>
    </location>
</feature>
<dbReference type="CDD" id="cd00637">
    <property type="entry name" value="7tm_classA_rhodopsin-like"/>
    <property type="match status" value="1"/>
</dbReference>
<keyword evidence="10" id="KW-1185">Reference proteome</keyword>
<dbReference type="GO" id="GO:0005504">
    <property type="term" value="F:fatty acid binding"/>
    <property type="evidence" value="ECO:0007669"/>
    <property type="project" value="TreeGrafter"/>
</dbReference>
<reference evidence="9" key="2">
    <citation type="submission" date="2025-09" db="UniProtKB">
        <authorList>
            <consortium name="Ensembl"/>
        </authorList>
    </citation>
    <scope>IDENTIFICATION</scope>
</reference>
<dbReference type="GO" id="GO:0042277">
    <property type="term" value="F:peptide binding"/>
    <property type="evidence" value="ECO:0007669"/>
    <property type="project" value="TreeGrafter"/>
</dbReference>
<organism evidence="9 10">
    <name type="scientific">Neolamprologus brichardi</name>
    <name type="common">Fairy cichlid</name>
    <name type="synonym">Lamprologus brichardi</name>
    <dbReference type="NCBI Taxonomy" id="32507"/>
    <lineage>
        <taxon>Eukaryota</taxon>
        <taxon>Metazoa</taxon>
        <taxon>Chordata</taxon>
        <taxon>Craniata</taxon>
        <taxon>Vertebrata</taxon>
        <taxon>Euteleostomi</taxon>
        <taxon>Actinopterygii</taxon>
        <taxon>Neopterygii</taxon>
        <taxon>Teleostei</taxon>
        <taxon>Neoteleostei</taxon>
        <taxon>Acanthomorphata</taxon>
        <taxon>Ovalentaria</taxon>
        <taxon>Cichlomorphae</taxon>
        <taxon>Cichliformes</taxon>
        <taxon>Cichlidae</taxon>
        <taxon>African cichlids</taxon>
        <taxon>Pseudocrenilabrinae</taxon>
        <taxon>Lamprologini</taxon>
        <taxon>Neolamprologus</taxon>
    </lineage>
</organism>
<evidence type="ECO:0000256" key="6">
    <source>
        <dbReference type="ARBA" id="ARBA00023170"/>
    </source>
</evidence>
<dbReference type="PROSITE" id="PS50262">
    <property type="entry name" value="G_PROTEIN_RECEP_F1_2"/>
    <property type="match status" value="1"/>
</dbReference>
<evidence type="ECO:0000259" key="8">
    <source>
        <dbReference type="PROSITE" id="PS50262"/>
    </source>
</evidence>
<feature type="transmembrane region" description="Helical" evidence="7">
    <location>
        <begin position="45"/>
        <end position="65"/>
    </location>
</feature>
<dbReference type="GO" id="GO:0004930">
    <property type="term" value="F:G protein-coupled receptor activity"/>
    <property type="evidence" value="ECO:0007669"/>
    <property type="project" value="InterPro"/>
</dbReference>
<proteinExistence type="predicted"/>
<evidence type="ECO:0000256" key="7">
    <source>
        <dbReference type="SAM" id="Phobius"/>
    </source>
</evidence>
<dbReference type="STRING" id="32507.ENSNBRP00000026047"/>
<dbReference type="InterPro" id="IPR017452">
    <property type="entry name" value="GPCR_Rhodpsn_7TM"/>
</dbReference>
<sequence length="370" mass="41488">LSPSCPSYTTNLHIHSLHLRNVTFFSFFSELHHSNPVATTIMETAAISAVFLVSVAANAGAAVLVTCGRRLLANKTILTLNLFVADLLFVSMIPLIVTVRWTVSWELGYAACHTLLYVICMSGCVAITTLASISVERVQAILRLQTVPSLAPRMVTVTLVFIWAFSALTSLPLSLFFTPCPCLLLSPQEHGHICTLKWPDPAGEIVWNVVFTALSFLFPGLIILVSYSKILQIAKNCRLRLRPRDHQHPNGDSPNYYISRQDMKLFRTMLVLMLSFLVTWSPIFIIFFIILAHNIQGHIYVSSTMFFWVVTFTLANSALNPILYSVCQFKNSWRKRCCGSVVFPVRKRPTTLHTSAQRNSISHQDDVTLL</sequence>
<keyword evidence="3 7" id="KW-0812">Transmembrane</keyword>
<dbReference type="PANTHER" id="PTHR24241">
    <property type="entry name" value="NEUROPEPTIDE RECEPTOR-RELATED G-PROTEIN COUPLED RECEPTOR"/>
    <property type="match status" value="1"/>
</dbReference>
<reference evidence="9" key="1">
    <citation type="submission" date="2025-08" db="UniProtKB">
        <authorList>
            <consortium name="Ensembl"/>
        </authorList>
    </citation>
    <scope>IDENTIFICATION</scope>
</reference>
<evidence type="ECO:0000313" key="9">
    <source>
        <dbReference type="Ensembl" id="ENSNBRP00000026047.1"/>
    </source>
</evidence>
<comment type="subcellular location">
    <subcellularLocation>
        <location evidence="1">Cell membrane</location>
        <topology evidence="1">Multi-pass membrane protein</topology>
    </subcellularLocation>
</comment>
<feature type="transmembrane region" description="Helical" evidence="7">
    <location>
        <begin position="154"/>
        <end position="177"/>
    </location>
</feature>
<accession>A0A3Q4I6V2</accession>
<dbReference type="PRINTS" id="PR00237">
    <property type="entry name" value="GPCRRHODOPSN"/>
</dbReference>
<evidence type="ECO:0000256" key="2">
    <source>
        <dbReference type="ARBA" id="ARBA00022475"/>
    </source>
</evidence>
<evidence type="ECO:0000256" key="4">
    <source>
        <dbReference type="ARBA" id="ARBA00022989"/>
    </source>
</evidence>
<keyword evidence="5 7" id="KW-0472">Membrane</keyword>
<feature type="transmembrane region" description="Helical" evidence="7">
    <location>
        <begin position="305"/>
        <end position="326"/>
    </location>
</feature>
<dbReference type="AlphaFoldDB" id="A0A3Q4I6V2"/>
<dbReference type="Gene3D" id="1.20.1070.10">
    <property type="entry name" value="Rhodopsin 7-helix transmembrane proteins"/>
    <property type="match status" value="1"/>
</dbReference>
<keyword evidence="2" id="KW-1003">Cell membrane</keyword>
<dbReference type="PANTHER" id="PTHR24241:SF67">
    <property type="entry name" value="FREE FATTY ACID RECEPTOR 4"/>
    <property type="match status" value="1"/>
</dbReference>